<reference evidence="2 3" key="1">
    <citation type="journal article" date="2010" name="Vet. Microbiol.">
        <title>Production of haemolysins by strains of the Actinobacillus minor/porcitonsillarum complex.</title>
        <authorList>
            <person name="Arya G."/>
            <person name="Niven D.F."/>
        </authorList>
    </citation>
    <scope>NUCLEOTIDE SEQUENCE [LARGE SCALE GENOMIC DNA]</scope>
    <source>
        <strain evidence="2 3">NM305</strain>
    </source>
</reference>
<keyword evidence="1" id="KW-0812">Transmembrane</keyword>
<dbReference type="Proteomes" id="UP000005532">
    <property type="component" value="Unassembled WGS sequence"/>
</dbReference>
<feature type="transmembrane region" description="Helical" evidence="1">
    <location>
        <begin position="100"/>
        <end position="123"/>
    </location>
</feature>
<keyword evidence="1" id="KW-1133">Transmembrane helix</keyword>
<accession>C5S3Q1</accession>
<organism evidence="2 3">
    <name type="scientific">Actinobacillus minor NM305</name>
    <dbReference type="NCBI Taxonomy" id="637911"/>
    <lineage>
        <taxon>Bacteria</taxon>
        <taxon>Pseudomonadati</taxon>
        <taxon>Pseudomonadota</taxon>
        <taxon>Gammaproteobacteria</taxon>
        <taxon>Pasteurellales</taxon>
        <taxon>Pasteurellaceae</taxon>
        <taxon>Actinobacillus</taxon>
    </lineage>
</organism>
<feature type="transmembrane region" description="Helical" evidence="1">
    <location>
        <begin position="71"/>
        <end position="94"/>
    </location>
</feature>
<sequence>MRLSRKFIQFFGDSSSNDEGNDVFLFLECLILSAIVGWNSSSFWIGISTFSVILILVALCLASFEKEPCILIIISLFFSAGWGYGAYIVVSYIWDSAGLLLGILIFFSIFFIHMSSLKVALIISEVKGEKDEILQKEYQRARLEKEIIKSRREE</sequence>
<evidence type="ECO:0000313" key="3">
    <source>
        <dbReference type="Proteomes" id="UP000005532"/>
    </source>
</evidence>
<dbReference type="EMBL" id="ACQL01000109">
    <property type="protein sequence ID" value="EER46499.1"/>
    <property type="molecule type" value="Genomic_DNA"/>
</dbReference>
<proteinExistence type="predicted"/>
<feature type="transmembrane region" description="Helical" evidence="1">
    <location>
        <begin position="44"/>
        <end position="64"/>
    </location>
</feature>
<feature type="transmembrane region" description="Helical" evidence="1">
    <location>
        <begin position="21"/>
        <end position="38"/>
    </location>
</feature>
<name>C5S3Q1_9PAST</name>
<evidence type="ECO:0000313" key="2">
    <source>
        <dbReference type="EMBL" id="EER46499.1"/>
    </source>
</evidence>
<protein>
    <submittedName>
        <fullName evidence="2">Uncharacterized protein</fullName>
    </submittedName>
</protein>
<comment type="caution">
    <text evidence="2">The sequence shown here is derived from an EMBL/GenBank/DDBJ whole genome shotgun (WGS) entry which is preliminary data.</text>
</comment>
<keyword evidence="1" id="KW-0472">Membrane</keyword>
<gene>
    <name evidence="2" type="ORF">AM305_00544</name>
</gene>
<dbReference type="RefSeq" id="WP_005825103.1">
    <property type="nucleotide sequence ID" value="NZ_ACQL01000109.1"/>
</dbReference>
<dbReference type="AlphaFoldDB" id="C5S3Q1"/>
<evidence type="ECO:0000256" key="1">
    <source>
        <dbReference type="SAM" id="Phobius"/>
    </source>
</evidence>